<dbReference type="InterPro" id="IPR043502">
    <property type="entry name" value="DNA/RNA_pol_sf"/>
</dbReference>
<dbReference type="GO" id="GO:0006281">
    <property type="term" value="P:DNA repair"/>
    <property type="evidence" value="ECO:0007669"/>
    <property type="project" value="TreeGrafter"/>
</dbReference>
<proteinExistence type="predicted"/>
<evidence type="ECO:0000313" key="2">
    <source>
        <dbReference type="EMBL" id="QMW22484.1"/>
    </source>
</evidence>
<keyword evidence="3" id="KW-1185">Reference proteome</keyword>
<evidence type="ECO:0000256" key="1">
    <source>
        <dbReference type="ARBA" id="ARBA00022763"/>
    </source>
</evidence>
<dbReference type="EMBL" id="CP059851">
    <property type="protein sequence ID" value="QMW22484.1"/>
    <property type="molecule type" value="Genomic_DNA"/>
</dbReference>
<protein>
    <submittedName>
        <fullName evidence="2">DNA polymerase Y family protein</fullName>
    </submittedName>
</protein>
<keyword evidence="1" id="KW-0227">DNA damage</keyword>
<accession>A0A7G5IGJ2</accession>
<evidence type="ECO:0000313" key="3">
    <source>
        <dbReference type="Proteomes" id="UP000515292"/>
    </source>
</evidence>
<dbReference type="Proteomes" id="UP000515292">
    <property type="component" value="Chromosome"/>
</dbReference>
<dbReference type="KEGG" id="sand:H3309_14240"/>
<gene>
    <name evidence="2" type="ORF">H3309_14240</name>
</gene>
<dbReference type="SUPFAM" id="SSF56672">
    <property type="entry name" value="DNA/RNA polymerases"/>
    <property type="match status" value="1"/>
</dbReference>
<dbReference type="CDD" id="cd03468">
    <property type="entry name" value="PolY_like"/>
    <property type="match status" value="1"/>
</dbReference>
<dbReference type="PANTHER" id="PTHR35369">
    <property type="entry name" value="BLR3025 PROTEIN-RELATED"/>
    <property type="match status" value="1"/>
</dbReference>
<dbReference type="PANTHER" id="PTHR35369:SF2">
    <property type="entry name" value="BLR3025 PROTEIN"/>
    <property type="match status" value="1"/>
</dbReference>
<reference evidence="2 3" key="1">
    <citation type="submission" date="2020-07" db="EMBL/GenBank/DDBJ databases">
        <title>Complete genome sequence for Sandaracinobacter sp. M6.</title>
        <authorList>
            <person name="Tang Y."/>
            <person name="Liu Q."/>
            <person name="Guo Z."/>
            <person name="Lei P."/>
            <person name="Huang B."/>
        </authorList>
    </citation>
    <scope>NUCLEOTIDE SEQUENCE [LARGE SCALE GENOMIC DNA]</scope>
    <source>
        <strain evidence="2 3">M6</strain>
    </source>
</reference>
<dbReference type="InterPro" id="IPR050356">
    <property type="entry name" value="SulA_CellDiv_inhibitor"/>
</dbReference>
<organism evidence="2 3">
    <name type="scientific">Sandaracinobacteroides saxicola</name>
    <dbReference type="NCBI Taxonomy" id="2759707"/>
    <lineage>
        <taxon>Bacteria</taxon>
        <taxon>Pseudomonadati</taxon>
        <taxon>Pseudomonadota</taxon>
        <taxon>Alphaproteobacteria</taxon>
        <taxon>Sphingomonadales</taxon>
        <taxon>Sphingosinicellaceae</taxon>
        <taxon>Sandaracinobacteroides</taxon>
    </lineage>
</organism>
<dbReference type="AlphaFoldDB" id="A0A7G5IGJ2"/>
<name>A0A7G5IGJ2_9SPHN</name>
<dbReference type="RefSeq" id="WP_182295425.1">
    <property type="nucleotide sequence ID" value="NZ_CP059851.1"/>
</dbReference>
<sequence length="518" mass="56869">MSDGSQRRILALWFPWFASERWTRCHGRPAADPAAPTTRPAFALTARIRNAERLHAVDVQAAALGLHPGLTLADARARVPALRAVAHDAAADASWLTQLARGCWRWSPLVAMDPPDGILLDIGGCAHLFGDEVALIADAQNRLGKLGLTLRHGLGRTGDAARALARFGHPPGMDEAAAIRALPVAALRLEARADAALRRAGLKTVGDVLDRPAASIAARFGATAVRALARLSGAADCPMLPMPRVPPLAFDRRFAEPVARTETMLHHLAGLAREAAAAMAARGVGGRQYEALFFRTDGLVQSLVVQTSAPGRDVGLLMRLFRERLEALADPLDPGFGYDQLRLLVPQHQPLAEQQGHLLEEAADEATLSALIDRLTARHGPSTLRWLRSRDSHVPERAQRHGSEPGNMPWPVALAGEPPHRPTHLFEPPQRIEVLAEVPDGPPRRFRWRRTLHQVRLAEGPERIAPEWWRRKGGALHGGLSRDYYRVEDSDGRRFWLFRHGLYDESAAPDWYLHGLFA</sequence>